<dbReference type="Proteomes" id="UP001283361">
    <property type="component" value="Unassembled WGS sequence"/>
</dbReference>
<sequence length="331" mass="36137">MLSLSVLLTSSVIFYINSDGLSFRYGSMSHRSLIHRDEKNSCLTSVELRGETVRSLGSSGAAPSICGGATHPALWLWRYVVTTLALAPPARTRYVYNSSLTDLISDSVKRSQVPKNRANAPLDNLSRSQRWQINSARVYDLHGETARLSDLLRAQLTRQTPEPSYTRTEANVADSSFADIPFEISAIVTGHRENGGCHSAGPTEEPNTVNKHSRLSPVKYNDIRAEVRSGSDPRIRVEERSVYLKVTPVSWALSLQPRAALFWVDHLAPALQTMHSGIVERSSRAAGCGDTQTHTATDNCSGNLIPSPGKTPSVVLTTVTPDWGQSTPAEL</sequence>
<evidence type="ECO:0000313" key="2">
    <source>
        <dbReference type="Proteomes" id="UP001283361"/>
    </source>
</evidence>
<evidence type="ECO:0000313" key="1">
    <source>
        <dbReference type="EMBL" id="KAK3727423.1"/>
    </source>
</evidence>
<organism evidence="1 2">
    <name type="scientific">Elysia crispata</name>
    <name type="common">lettuce slug</name>
    <dbReference type="NCBI Taxonomy" id="231223"/>
    <lineage>
        <taxon>Eukaryota</taxon>
        <taxon>Metazoa</taxon>
        <taxon>Spiralia</taxon>
        <taxon>Lophotrochozoa</taxon>
        <taxon>Mollusca</taxon>
        <taxon>Gastropoda</taxon>
        <taxon>Heterobranchia</taxon>
        <taxon>Euthyneura</taxon>
        <taxon>Panpulmonata</taxon>
        <taxon>Sacoglossa</taxon>
        <taxon>Placobranchoidea</taxon>
        <taxon>Plakobranchidae</taxon>
        <taxon>Elysia</taxon>
    </lineage>
</organism>
<protein>
    <submittedName>
        <fullName evidence="1">Uncharacterized protein</fullName>
    </submittedName>
</protein>
<proteinExistence type="predicted"/>
<dbReference type="AlphaFoldDB" id="A0AAE0XZW8"/>
<keyword evidence="2" id="KW-1185">Reference proteome</keyword>
<dbReference type="EMBL" id="JAWDGP010007240">
    <property type="protein sequence ID" value="KAK3727423.1"/>
    <property type="molecule type" value="Genomic_DNA"/>
</dbReference>
<comment type="caution">
    <text evidence="1">The sequence shown here is derived from an EMBL/GenBank/DDBJ whole genome shotgun (WGS) entry which is preliminary data.</text>
</comment>
<gene>
    <name evidence="1" type="ORF">RRG08_058840</name>
</gene>
<name>A0AAE0XZW8_9GAST</name>
<accession>A0AAE0XZW8</accession>
<reference evidence="1" key="1">
    <citation type="journal article" date="2023" name="G3 (Bethesda)">
        <title>A reference genome for the long-term kleptoplast-retaining sea slug Elysia crispata morphotype clarki.</title>
        <authorList>
            <person name="Eastman K.E."/>
            <person name="Pendleton A.L."/>
            <person name="Shaikh M.A."/>
            <person name="Suttiyut T."/>
            <person name="Ogas R."/>
            <person name="Tomko P."/>
            <person name="Gavelis G."/>
            <person name="Widhalm J.R."/>
            <person name="Wisecaver J.H."/>
        </authorList>
    </citation>
    <scope>NUCLEOTIDE SEQUENCE</scope>
    <source>
        <strain evidence="1">ECLA1</strain>
    </source>
</reference>